<dbReference type="InterPro" id="IPR011119">
    <property type="entry name" value="Unchr_helicase_relaxase_TraI"/>
</dbReference>
<keyword evidence="3" id="KW-0670">Pyruvate</keyword>
<dbReference type="InterPro" id="IPR022391">
    <property type="entry name" value="ICE_relaxase_PFGI-1"/>
</dbReference>
<dbReference type="Gene3D" id="1.10.3210.40">
    <property type="match status" value="1"/>
</dbReference>
<dbReference type="NCBIfam" id="TIGR03760">
    <property type="entry name" value="ICE_TraI_Pfluor"/>
    <property type="match status" value="1"/>
</dbReference>
<gene>
    <name evidence="3" type="ORF">NCTC10047_05158</name>
</gene>
<reference evidence="3 4" key="1">
    <citation type="submission" date="2018-12" db="EMBL/GenBank/DDBJ databases">
        <authorList>
            <consortium name="Pathogen Informatics"/>
        </authorList>
    </citation>
    <scope>NUCLEOTIDE SEQUENCE [LARGE SCALE GENOMIC DNA]</scope>
    <source>
        <strain evidence="3 4">NCTC10047</strain>
    </source>
</reference>
<protein>
    <submittedName>
        <fullName evidence="3">Pyruvate/2-oxoglutarate dehydrogenase complex dihydrolipoamide acyl transferase (E2) component-related enzyme</fullName>
    </submittedName>
</protein>
<dbReference type="InterPro" id="IPR036390">
    <property type="entry name" value="WH_DNA-bd_sf"/>
</dbReference>
<accession>A0A3S4IEN9</accession>
<evidence type="ECO:0000256" key="1">
    <source>
        <dbReference type="SAM" id="MobiDB-lite"/>
    </source>
</evidence>
<dbReference type="AlphaFoldDB" id="A0A3S4IEN9"/>
<dbReference type="Gene3D" id="2.40.10.200">
    <property type="entry name" value="STY4665 C-terminal domain-like"/>
    <property type="match status" value="1"/>
</dbReference>
<feature type="region of interest" description="Disordered" evidence="1">
    <location>
        <begin position="22"/>
        <end position="54"/>
    </location>
</feature>
<evidence type="ECO:0000313" key="3">
    <source>
        <dbReference type="EMBL" id="VEA79173.1"/>
    </source>
</evidence>
<evidence type="ECO:0000313" key="4">
    <source>
        <dbReference type="Proteomes" id="UP000275676"/>
    </source>
</evidence>
<dbReference type="InterPro" id="IPR036388">
    <property type="entry name" value="WH-like_DNA-bd_sf"/>
</dbReference>
<feature type="domain" description="HD/PDEase" evidence="2">
    <location>
        <begin position="147"/>
        <end position="307"/>
    </location>
</feature>
<dbReference type="InterPro" id="IPR003607">
    <property type="entry name" value="HD/PDEase_dom"/>
</dbReference>
<dbReference type="NCBIfam" id="NF041494">
    <property type="entry name" value="MobH"/>
    <property type="match status" value="1"/>
</dbReference>
<evidence type="ECO:0000259" key="2">
    <source>
        <dbReference type="SMART" id="SM00471"/>
    </source>
</evidence>
<dbReference type="InterPro" id="IPR011093">
    <property type="entry name" value="TraI_2_C"/>
</dbReference>
<dbReference type="GO" id="GO:0016740">
    <property type="term" value="F:transferase activity"/>
    <property type="evidence" value="ECO:0007669"/>
    <property type="project" value="UniProtKB-KW"/>
</dbReference>
<dbReference type="Pfam" id="PF07514">
    <property type="entry name" value="TraI_2"/>
    <property type="match status" value="1"/>
</dbReference>
<organism evidence="3 4">
    <name type="scientific">Salmonella enterica subsp. arizonae</name>
    <dbReference type="NCBI Taxonomy" id="59203"/>
    <lineage>
        <taxon>Bacteria</taxon>
        <taxon>Pseudomonadati</taxon>
        <taxon>Pseudomonadota</taxon>
        <taxon>Gammaproteobacteria</taxon>
        <taxon>Enterobacterales</taxon>
        <taxon>Enterobacteriaceae</taxon>
        <taxon>Salmonella</taxon>
    </lineage>
</organism>
<sequence length="598" mass="66982">MTFISTVEHPCSAVFLHSNKFAQPNKQFRPKSDGTKRQNPKGEGKESEGVTGLPEKGEKAIMRIWLTRKKPETTPSDGKQSATEGWLHPESAQTLLAETTRQQLIQFIRQSTALPASLFERFWLTPLHRFAELAQSFPASENHHHSHAGGLLDHSLEAACYAARLRQSYLFPPDAAPEDQAAQSERWTTVIIYAALLHDLGKLITDIEVEDISGKRWFPWHGPLTRPYRFRYLPQRDYLRHPAAAVLLLTQLLPPESLDWLAADSAALSTLLHCLNGQYQYAGLAGELVQKADRASVAFNLGGDPVKAIHRPQTSLPQQIITALRDLLAQEFRLNNPNGGSDGWLTEEALWLVSKNAADAVRGWLLRQGIDAVPQHNVRLFDEMQAHQLLIPCEDKAIWHCRIAGNGGWSSELTLLRFSPLLIWEDPQQRPAIFSGTVTPLTEALKETEAVVSGDAPVEQSSTEPDDTPLSGEAFWQWLVDNCRAQHLEINEPNARIHTVAGTAFLVTPGIFKLWLDACGQNVPAERWREVQKGFQNMHLHRKRKNGLNIWQCAVVGPRRSSRLKGYLLDDPTPLFGDDIPFNNPHLLLSEGEDANDL</sequence>
<dbReference type="Gene3D" id="1.10.10.10">
    <property type="entry name" value="Winged helix-like DNA-binding domain superfamily/Winged helix DNA-binding domain"/>
    <property type="match status" value="1"/>
</dbReference>
<keyword evidence="3" id="KW-0808">Transferase</keyword>
<dbReference type="SUPFAM" id="SSF46785">
    <property type="entry name" value="Winged helix' DNA-binding domain"/>
    <property type="match status" value="1"/>
</dbReference>
<dbReference type="SUPFAM" id="SSF109604">
    <property type="entry name" value="HD-domain/PDEase-like"/>
    <property type="match status" value="1"/>
</dbReference>
<name>A0A3S4IEN9_SALER</name>
<dbReference type="Proteomes" id="UP000275676">
    <property type="component" value="Chromosome"/>
</dbReference>
<dbReference type="SMART" id="SM00471">
    <property type="entry name" value="HDc"/>
    <property type="match status" value="1"/>
</dbReference>
<feature type="compositionally biased region" description="Basic and acidic residues" evidence="1">
    <location>
        <begin position="30"/>
        <end position="48"/>
    </location>
</feature>
<dbReference type="EMBL" id="LR134156">
    <property type="protein sequence ID" value="VEA79173.1"/>
    <property type="molecule type" value="Genomic_DNA"/>
</dbReference>
<proteinExistence type="predicted"/>
<dbReference type="Pfam" id="PF07515">
    <property type="entry name" value="TraI_2_C"/>
    <property type="match status" value="1"/>
</dbReference>